<dbReference type="EMBL" id="CAJFDH010000006">
    <property type="protein sequence ID" value="CAD5231021.1"/>
    <property type="molecule type" value="Genomic_DNA"/>
</dbReference>
<dbReference type="EMBL" id="CAJFCW020000006">
    <property type="protein sequence ID" value="CAG9128314.1"/>
    <property type="molecule type" value="Genomic_DNA"/>
</dbReference>
<evidence type="ECO:0008006" key="4">
    <source>
        <dbReference type="Google" id="ProtNLM"/>
    </source>
</evidence>
<evidence type="ECO:0000313" key="2">
    <source>
        <dbReference type="EMBL" id="CAD5231021.1"/>
    </source>
</evidence>
<dbReference type="Proteomes" id="UP000783686">
    <property type="component" value="Unassembled WGS sequence"/>
</dbReference>
<protein>
    <recommendedName>
        <fullName evidence="4">Transposase Tc1-like domain-containing protein</fullName>
    </recommendedName>
</protein>
<proteinExistence type="predicted"/>
<comment type="subcellular location">
    <subcellularLocation>
        <location evidence="1">Nucleus</location>
    </subcellularLocation>
</comment>
<evidence type="ECO:0000256" key="1">
    <source>
        <dbReference type="ARBA" id="ARBA00004123"/>
    </source>
</evidence>
<evidence type="ECO:0000313" key="3">
    <source>
        <dbReference type="Proteomes" id="UP000614601"/>
    </source>
</evidence>
<dbReference type="InterPro" id="IPR009057">
    <property type="entry name" value="Homeodomain-like_sf"/>
</dbReference>
<dbReference type="Proteomes" id="UP000614601">
    <property type="component" value="Unassembled WGS sequence"/>
</dbReference>
<dbReference type="SUPFAM" id="SSF46689">
    <property type="entry name" value="Homeodomain-like"/>
    <property type="match status" value="1"/>
</dbReference>
<dbReference type="OrthoDB" id="5857894at2759"/>
<organism evidence="2 3">
    <name type="scientific">Bursaphelenchus okinawaensis</name>
    <dbReference type="NCBI Taxonomy" id="465554"/>
    <lineage>
        <taxon>Eukaryota</taxon>
        <taxon>Metazoa</taxon>
        <taxon>Ecdysozoa</taxon>
        <taxon>Nematoda</taxon>
        <taxon>Chromadorea</taxon>
        <taxon>Rhabditida</taxon>
        <taxon>Tylenchina</taxon>
        <taxon>Tylenchomorpha</taxon>
        <taxon>Aphelenchoidea</taxon>
        <taxon>Aphelenchoididae</taxon>
        <taxon>Bursaphelenchus</taxon>
    </lineage>
</organism>
<keyword evidence="3" id="KW-1185">Reference proteome</keyword>
<dbReference type="GO" id="GO:0005634">
    <property type="term" value="C:nucleus"/>
    <property type="evidence" value="ECO:0007669"/>
    <property type="project" value="UniProtKB-SubCell"/>
</dbReference>
<dbReference type="GO" id="GO:0003676">
    <property type="term" value="F:nucleic acid binding"/>
    <property type="evidence" value="ECO:0007669"/>
    <property type="project" value="InterPro"/>
</dbReference>
<comment type="caution">
    <text evidence="2">The sequence shown here is derived from an EMBL/GenBank/DDBJ whole genome shotgun (WGS) entry which is preliminary data.</text>
</comment>
<dbReference type="InterPro" id="IPR036397">
    <property type="entry name" value="RNaseH_sf"/>
</dbReference>
<name>A0A811LUK3_9BILA</name>
<gene>
    <name evidence="2" type="ORF">BOKJ2_LOCUS14433</name>
</gene>
<dbReference type="Gene3D" id="3.30.420.10">
    <property type="entry name" value="Ribonuclease H-like superfamily/Ribonuclease H"/>
    <property type="match status" value="1"/>
</dbReference>
<accession>A0A811LUK3</accession>
<reference evidence="2" key="1">
    <citation type="submission" date="2020-09" db="EMBL/GenBank/DDBJ databases">
        <authorList>
            <person name="Kikuchi T."/>
        </authorList>
    </citation>
    <scope>NUCLEOTIDE SEQUENCE</scope>
    <source>
        <strain evidence="2">SH1</strain>
    </source>
</reference>
<sequence>MLTQEERNEIVQIFEKTGNITEVRRRAGHSRNTVKRIISNVSNKKVGRPANNSPAAVRRIKRFVEKEVRAGHKVTAKIIKENLKLDSSLRTIHTLLKENGITYEVTKRQLPLSRSQMVYRANFAKKHLDQKTNFCKWIFSDRKRFSFDGPDYLACYGTYNARLKRIKRQAGGGSVMALGAIFSNGNIKVNTFHGPLSKWVVQGGTASRTTAPFTLPRKLPTF</sequence>
<dbReference type="AlphaFoldDB" id="A0A811LUK3"/>